<dbReference type="EMBL" id="SJPM01000004">
    <property type="protein sequence ID" value="TWT97131.1"/>
    <property type="molecule type" value="Genomic_DNA"/>
</dbReference>
<organism evidence="1 2">
    <name type="scientific">Neorhodopirellula pilleata</name>
    <dbReference type="NCBI Taxonomy" id="2714738"/>
    <lineage>
        <taxon>Bacteria</taxon>
        <taxon>Pseudomonadati</taxon>
        <taxon>Planctomycetota</taxon>
        <taxon>Planctomycetia</taxon>
        <taxon>Pirellulales</taxon>
        <taxon>Pirellulaceae</taxon>
        <taxon>Neorhodopirellula</taxon>
    </lineage>
</organism>
<keyword evidence="2" id="KW-1185">Reference proteome</keyword>
<proteinExistence type="predicted"/>
<gene>
    <name evidence="1" type="ORF">Pla100_22800</name>
</gene>
<sequence length="58" mass="6476">MKYAVVVEFIQQCSAASTSLIHWLDEESLFDDENAEGSAPGGFLNRFGYYVIRVKEGS</sequence>
<protein>
    <submittedName>
        <fullName evidence="1">Uncharacterized protein</fullName>
    </submittedName>
</protein>
<name>A0A5C6ADJ2_9BACT</name>
<dbReference type="RefSeq" id="WP_197167852.1">
    <property type="nucleotide sequence ID" value="NZ_SJPM01000004.1"/>
</dbReference>
<dbReference type="AlphaFoldDB" id="A0A5C6ADJ2"/>
<evidence type="ECO:0000313" key="2">
    <source>
        <dbReference type="Proteomes" id="UP000316213"/>
    </source>
</evidence>
<comment type="caution">
    <text evidence="1">The sequence shown here is derived from an EMBL/GenBank/DDBJ whole genome shotgun (WGS) entry which is preliminary data.</text>
</comment>
<accession>A0A5C6ADJ2</accession>
<reference evidence="1 2" key="1">
    <citation type="submission" date="2019-02" db="EMBL/GenBank/DDBJ databases">
        <title>Deep-cultivation of Planctomycetes and their phenomic and genomic characterization uncovers novel biology.</title>
        <authorList>
            <person name="Wiegand S."/>
            <person name="Jogler M."/>
            <person name="Boedeker C."/>
            <person name="Pinto D."/>
            <person name="Vollmers J."/>
            <person name="Rivas-Marin E."/>
            <person name="Kohn T."/>
            <person name="Peeters S.H."/>
            <person name="Heuer A."/>
            <person name="Rast P."/>
            <person name="Oberbeckmann S."/>
            <person name="Bunk B."/>
            <person name="Jeske O."/>
            <person name="Meyerdierks A."/>
            <person name="Storesund J.E."/>
            <person name="Kallscheuer N."/>
            <person name="Luecker S."/>
            <person name="Lage O.M."/>
            <person name="Pohl T."/>
            <person name="Merkel B.J."/>
            <person name="Hornburger P."/>
            <person name="Mueller R.-W."/>
            <person name="Bruemmer F."/>
            <person name="Labrenz M."/>
            <person name="Spormann A.M."/>
            <person name="Op Den Camp H."/>
            <person name="Overmann J."/>
            <person name="Amann R."/>
            <person name="Jetten M.S.M."/>
            <person name="Mascher T."/>
            <person name="Medema M.H."/>
            <person name="Devos D.P."/>
            <person name="Kaster A.-K."/>
            <person name="Ovreas L."/>
            <person name="Rohde M."/>
            <person name="Galperin M.Y."/>
            <person name="Jogler C."/>
        </authorList>
    </citation>
    <scope>NUCLEOTIDE SEQUENCE [LARGE SCALE GENOMIC DNA]</scope>
    <source>
        <strain evidence="1 2">Pla100</strain>
    </source>
</reference>
<dbReference type="Proteomes" id="UP000316213">
    <property type="component" value="Unassembled WGS sequence"/>
</dbReference>
<evidence type="ECO:0000313" key="1">
    <source>
        <dbReference type="EMBL" id="TWT97131.1"/>
    </source>
</evidence>